<organism evidence="2 3">
    <name type="scientific">Besnoitia besnoiti</name>
    <name type="common">Apicomplexan protozoan</name>
    <dbReference type="NCBI Taxonomy" id="94643"/>
    <lineage>
        <taxon>Eukaryota</taxon>
        <taxon>Sar</taxon>
        <taxon>Alveolata</taxon>
        <taxon>Apicomplexa</taxon>
        <taxon>Conoidasida</taxon>
        <taxon>Coccidia</taxon>
        <taxon>Eucoccidiorida</taxon>
        <taxon>Eimeriorina</taxon>
        <taxon>Sarcocystidae</taxon>
        <taxon>Besnoitia</taxon>
    </lineage>
</organism>
<dbReference type="VEuPathDB" id="ToxoDB:BESB_076640"/>
<feature type="compositionally biased region" description="Polar residues" evidence="1">
    <location>
        <begin position="676"/>
        <end position="705"/>
    </location>
</feature>
<feature type="region of interest" description="Disordered" evidence="1">
    <location>
        <begin position="65"/>
        <end position="88"/>
    </location>
</feature>
<feature type="region of interest" description="Disordered" evidence="1">
    <location>
        <begin position="503"/>
        <end position="575"/>
    </location>
</feature>
<comment type="caution">
    <text evidence="2">The sequence shown here is derived from an EMBL/GenBank/DDBJ whole genome shotgun (WGS) entry which is preliminary data.</text>
</comment>
<feature type="compositionally biased region" description="Low complexity" evidence="1">
    <location>
        <begin position="759"/>
        <end position="768"/>
    </location>
</feature>
<reference evidence="2 3" key="1">
    <citation type="submission" date="2017-09" db="EMBL/GenBank/DDBJ databases">
        <title>Genome sequencing of Besnoitia besnoiti strain Bb-Ger1.</title>
        <authorList>
            <person name="Schares G."/>
            <person name="Venepally P."/>
            <person name="Lorenzi H.A."/>
        </authorList>
    </citation>
    <scope>NUCLEOTIDE SEQUENCE [LARGE SCALE GENOMIC DNA]</scope>
    <source>
        <strain evidence="2 3">Bb-Ger1</strain>
    </source>
</reference>
<dbReference type="RefSeq" id="XP_029217456.1">
    <property type="nucleotide sequence ID" value="XM_029366025.1"/>
</dbReference>
<dbReference type="GeneID" id="40312590"/>
<accession>A0A2A9MCX4</accession>
<evidence type="ECO:0000313" key="3">
    <source>
        <dbReference type="Proteomes" id="UP000224006"/>
    </source>
</evidence>
<dbReference type="EMBL" id="NWUJ01000008">
    <property type="protein sequence ID" value="PFH33447.1"/>
    <property type="molecule type" value="Genomic_DNA"/>
</dbReference>
<dbReference type="Proteomes" id="UP000224006">
    <property type="component" value="Chromosome VII"/>
</dbReference>
<dbReference type="OrthoDB" id="10266242at2759"/>
<feature type="compositionally biased region" description="Low complexity" evidence="1">
    <location>
        <begin position="721"/>
        <end position="739"/>
    </location>
</feature>
<gene>
    <name evidence="2" type="ORF">BESB_076640</name>
</gene>
<name>A0A2A9MCX4_BESBE</name>
<evidence type="ECO:0000256" key="1">
    <source>
        <dbReference type="SAM" id="MobiDB-lite"/>
    </source>
</evidence>
<feature type="region of interest" description="Disordered" evidence="1">
    <location>
        <begin position="651"/>
        <end position="806"/>
    </location>
</feature>
<feature type="compositionally biased region" description="Polar residues" evidence="1">
    <location>
        <begin position="511"/>
        <end position="524"/>
    </location>
</feature>
<dbReference type="KEGG" id="bbes:BESB_076640"/>
<proteinExistence type="predicted"/>
<keyword evidence="3" id="KW-1185">Reference proteome</keyword>
<sequence length="994" mass="107844">MTDLYARFGAEAVESVPSAASSQARDILKRISKLSTPSAASSRATSRARPPYPFRWGAAEMKNASSPRGEEAACEQDEDGTHGFTPRAARERSHRYSLRCLSRFCAVKTFVDLSSYSIEKVDIGQTSAEPGPLLLLYLFYSRLHEHLLQSDASTPQSSESVSSLFARPYSLTEGNLTIRDAKKMSVDLLLHQPPFSLSVRHVEKVWASVAPRHPHLNNDPFLAALNAGEFIAFFAGLAVLAASRVAKPGVTSYFDKLRMFMRRFACVGEIKCHLLDAYRDRHIPALAKYPLQTRTELPARELLLALPQGQVRTLPAVKPDPAAYRWLLENFVFCRPKPVWHAFRGIFLDMGVQRHSPPTASPPAHADALGFNTGSAFTARQRHRFCVQIRNLTFSPMAVRMQLLGLAPVTVTMKPNTVVPPKQSVRLVVTADCRHAPGEWYGQLRLHLTGGKGRRQRVAIPVYVSIADESRLTSGATTPLPLYSAWETITSLGARGGRVAFRSLPPVKQRLPSSSRASPDQAASETPRMAPSETEIPAYPQPARQRSGDGVSQAFPCGGEEAHSARPPSASRESVKRLHENADAMQTTSSTDIGNASEVPGGRPIGAAQSISPARRSFVQRLTMRERVSLEREMHLHLLRAALPKAARQPPAALVSESDPNIIGKAPLGADAWRQRTLTPKQVTRAKTPNTRTGRSRQPNPQISKSAERNISDSEDGSNTSSSSSSSPPAAADPSSPAPRLEPAARYPNLSSAQRDSPRQGLPQLQSPPRQPPPTVHATPRARLRKPVPLEATAEQPGTVSSRSEPAACLRSHRFCRPPHGGATAEASKAGSLGGECPSVEARRVADCSKPRLSVGVAPGFVAKTPQAAEQERLAAFGTRGRKSPPDGLNNEIRHRTEETLRCVSTLAGSGHAFGLRRHLTLSPRNTSLQHQGMTLMRQCRQGSVVGASEPSTRMASARSAPVSGETFSRTVFAAAEKRLEELRLSGSIYAATG</sequence>
<protein>
    <submittedName>
        <fullName evidence="2">Uncharacterized protein</fullName>
    </submittedName>
</protein>
<dbReference type="AlphaFoldDB" id="A0A2A9MCX4"/>
<evidence type="ECO:0000313" key="2">
    <source>
        <dbReference type="EMBL" id="PFH33447.1"/>
    </source>
</evidence>